<evidence type="ECO:0000313" key="4">
    <source>
        <dbReference type="Proteomes" id="UP000182944"/>
    </source>
</evidence>
<dbReference type="EMBL" id="FNNA01000006">
    <property type="protein sequence ID" value="SDX44101.1"/>
    <property type="molecule type" value="Genomic_DNA"/>
</dbReference>
<keyword evidence="2" id="KW-1133">Transmembrane helix</keyword>
<keyword evidence="4" id="KW-1185">Reference proteome</keyword>
<dbReference type="STRING" id="1545044.SAMN05444276_106118"/>
<gene>
    <name evidence="3" type="ORF">SAMN05444276_106118</name>
</gene>
<keyword evidence="2" id="KW-0812">Transmembrane</keyword>
<evidence type="ECO:0000256" key="1">
    <source>
        <dbReference type="SAM" id="MobiDB-lite"/>
    </source>
</evidence>
<dbReference type="Proteomes" id="UP000182944">
    <property type="component" value="Unassembled WGS sequence"/>
</dbReference>
<protein>
    <submittedName>
        <fullName evidence="3">Uncharacterized protein</fullName>
    </submittedName>
</protein>
<keyword evidence="2" id="KW-0472">Membrane</keyword>
<feature type="region of interest" description="Disordered" evidence="1">
    <location>
        <begin position="122"/>
        <end position="144"/>
    </location>
</feature>
<dbReference type="AlphaFoldDB" id="A0A1H3BQV2"/>
<reference evidence="4" key="1">
    <citation type="submission" date="2016-10" db="EMBL/GenBank/DDBJ databases">
        <authorList>
            <person name="Varghese N."/>
            <person name="Submissions S."/>
        </authorList>
    </citation>
    <scope>NUCLEOTIDE SEQUENCE [LARGE SCALE GENOMIC DNA]</scope>
    <source>
        <strain evidence="4">DSM 29303</strain>
    </source>
</reference>
<organism evidence="3 4">
    <name type="scientific">Paracoccus sanguinis</name>
    <dbReference type="NCBI Taxonomy" id="1545044"/>
    <lineage>
        <taxon>Bacteria</taxon>
        <taxon>Pseudomonadati</taxon>
        <taxon>Pseudomonadota</taxon>
        <taxon>Alphaproteobacteria</taxon>
        <taxon>Rhodobacterales</taxon>
        <taxon>Paracoccaceae</taxon>
        <taxon>Paracoccus</taxon>
    </lineage>
</organism>
<evidence type="ECO:0000256" key="2">
    <source>
        <dbReference type="SAM" id="Phobius"/>
    </source>
</evidence>
<feature type="transmembrane region" description="Helical" evidence="2">
    <location>
        <begin position="180"/>
        <end position="204"/>
    </location>
</feature>
<evidence type="ECO:0000313" key="3">
    <source>
        <dbReference type="EMBL" id="SDX44101.1"/>
    </source>
</evidence>
<sequence length="205" mass="21825">MQLETAADRAARVARQRRQALTGAQQIDCDDAPVSSIETMAEVRARLARRLDPVYAARAAVEALPERQRVELIGELLCSLGGARAKDHLARTRNLITSQLHRLITSEYDAEVAARPGLMAPEIARPEGPAPASSPSLTRRSPAGDRADLGAAVAATPRPEARVSPGRRMLRAARALDDSWIGDALGAVCLFAGGYLLFVVAGVLS</sequence>
<accession>A0A1H3BQV2</accession>
<name>A0A1H3BQV2_9RHOB</name>
<proteinExistence type="predicted"/>